<dbReference type="SUPFAM" id="SSF54285">
    <property type="entry name" value="MoaD/ThiS"/>
    <property type="match status" value="1"/>
</dbReference>
<reference evidence="1 2" key="1">
    <citation type="submission" date="2024-09" db="EMBL/GenBank/DDBJ databases">
        <authorList>
            <person name="Sun Q."/>
            <person name="Mori K."/>
        </authorList>
    </citation>
    <scope>NUCLEOTIDE SEQUENCE [LARGE SCALE GENOMIC DNA]</scope>
    <source>
        <strain evidence="1 2">CCM 7228</strain>
    </source>
</reference>
<dbReference type="RefSeq" id="WP_378933779.1">
    <property type="nucleotide sequence ID" value="NZ_JBHLVO010000007.1"/>
</dbReference>
<sequence>MNIRVNGEKIELSSTVKVIEDLLVFFELQERLVIVEQNREIVTKEEYQSTKLGDGDEIELVHFVGGG</sequence>
<dbReference type="Proteomes" id="UP001589854">
    <property type="component" value="Unassembled WGS sequence"/>
</dbReference>
<keyword evidence="2" id="KW-1185">Reference proteome</keyword>
<dbReference type="Pfam" id="PF02597">
    <property type="entry name" value="ThiS"/>
    <property type="match status" value="1"/>
</dbReference>
<dbReference type="InterPro" id="IPR003749">
    <property type="entry name" value="ThiS/MoaD-like"/>
</dbReference>
<dbReference type="PANTHER" id="PTHR34472">
    <property type="entry name" value="SULFUR CARRIER PROTEIN THIS"/>
    <property type="match status" value="1"/>
</dbReference>
<protein>
    <submittedName>
        <fullName evidence="1">Sulfur carrier protein ThiS</fullName>
    </submittedName>
</protein>
<dbReference type="NCBIfam" id="TIGR01683">
    <property type="entry name" value="thiS"/>
    <property type="match status" value="1"/>
</dbReference>
<evidence type="ECO:0000313" key="1">
    <source>
        <dbReference type="EMBL" id="MFC0271950.1"/>
    </source>
</evidence>
<dbReference type="PANTHER" id="PTHR34472:SF1">
    <property type="entry name" value="SULFUR CARRIER PROTEIN THIS"/>
    <property type="match status" value="1"/>
</dbReference>
<dbReference type="InterPro" id="IPR016155">
    <property type="entry name" value="Mopterin_synth/thiamin_S_b"/>
</dbReference>
<accession>A0ABV6GE48</accession>
<dbReference type="Gene3D" id="3.10.20.30">
    <property type="match status" value="1"/>
</dbReference>
<gene>
    <name evidence="1" type="primary">thiS</name>
    <name evidence="1" type="ORF">ACFFIX_10855</name>
</gene>
<dbReference type="CDD" id="cd00565">
    <property type="entry name" value="Ubl_ThiS"/>
    <property type="match status" value="1"/>
</dbReference>
<dbReference type="InterPro" id="IPR010035">
    <property type="entry name" value="Thi_S"/>
</dbReference>
<dbReference type="EMBL" id="JBHLVO010000007">
    <property type="protein sequence ID" value="MFC0271950.1"/>
    <property type="molecule type" value="Genomic_DNA"/>
</dbReference>
<evidence type="ECO:0000313" key="2">
    <source>
        <dbReference type="Proteomes" id="UP001589854"/>
    </source>
</evidence>
<name>A0ABV6GE48_9BACI</name>
<proteinExistence type="predicted"/>
<comment type="caution">
    <text evidence="1">The sequence shown here is derived from an EMBL/GenBank/DDBJ whole genome shotgun (WGS) entry which is preliminary data.</text>
</comment>
<dbReference type="InterPro" id="IPR012675">
    <property type="entry name" value="Beta-grasp_dom_sf"/>
</dbReference>
<organism evidence="1 2">
    <name type="scientific">Metabacillus herbersteinensis</name>
    <dbReference type="NCBI Taxonomy" id="283816"/>
    <lineage>
        <taxon>Bacteria</taxon>
        <taxon>Bacillati</taxon>
        <taxon>Bacillota</taxon>
        <taxon>Bacilli</taxon>
        <taxon>Bacillales</taxon>
        <taxon>Bacillaceae</taxon>
        <taxon>Metabacillus</taxon>
    </lineage>
</organism>